<sequence length="166" mass="19154">MTDEAPIARLRFVGVAPQQYAVELRTGNFCSPRYFEIKGDEWRLDARFIKWKPLANLVGFDAMYRLNRLSGRYSDIREANNLPHVAHQIGETPAIDLSEYLREGWLKWSPVDTSFGSSVYESIEPAYEYTVYRSQSALLVRKQLIKTVRYESGALVIPIEKLCKDD</sequence>
<name>A0A3B0Y1D8_9ZZZZ</name>
<organism evidence="1">
    <name type="scientific">hydrothermal vent metagenome</name>
    <dbReference type="NCBI Taxonomy" id="652676"/>
    <lineage>
        <taxon>unclassified sequences</taxon>
        <taxon>metagenomes</taxon>
        <taxon>ecological metagenomes</taxon>
    </lineage>
</organism>
<dbReference type="EMBL" id="UOFK01000039">
    <property type="protein sequence ID" value="VAW73541.1"/>
    <property type="molecule type" value="Genomic_DNA"/>
</dbReference>
<gene>
    <name evidence="1" type="ORF">MNBD_GAMMA13-373</name>
</gene>
<accession>A0A3B0Y1D8</accession>
<evidence type="ECO:0000313" key="1">
    <source>
        <dbReference type="EMBL" id="VAW73541.1"/>
    </source>
</evidence>
<protein>
    <submittedName>
        <fullName evidence="1">Uncharacterized protein</fullName>
    </submittedName>
</protein>
<proteinExistence type="predicted"/>
<dbReference type="AlphaFoldDB" id="A0A3B0Y1D8"/>
<reference evidence="1" key="1">
    <citation type="submission" date="2018-06" db="EMBL/GenBank/DDBJ databases">
        <authorList>
            <person name="Zhirakovskaya E."/>
        </authorList>
    </citation>
    <scope>NUCLEOTIDE SEQUENCE</scope>
</reference>